<protein>
    <recommendedName>
        <fullName evidence="4">Restriction endonuclease type IV Mrr domain-containing protein</fullName>
    </recommendedName>
</protein>
<evidence type="ECO:0000256" key="1">
    <source>
        <dbReference type="SAM" id="MobiDB-lite"/>
    </source>
</evidence>
<dbReference type="EMBL" id="JADJZA010000006">
    <property type="protein sequence ID" value="MBK9296853.1"/>
    <property type="molecule type" value="Genomic_DNA"/>
</dbReference>
<reference evidence="2 3" key="1">
    <citation type="submission" date="2020-10" db="EMBL/GenBank/DDBJ databases">
        <title>Connecting structure to function with the recovery of over 1000 high-quality activated sludge metagenome-assembled genomes encoding full-length rRNA genes using long-read sequencing.</title>
        <authorList>
            <person name="Singleton C.M."/>
            <person name="Petriglieri F."/>
            <person name="Kristensen J.M."/>
            <person name="Kirkegaard R.H."/>
            <person name="Michaelsen T.Y."/>
            <person name="Andersen M.H."/>
            <person name="Karst S.M."/>
            <person name="Dueholm M.S."/>
            <person name="Nielsen P.H."/>
            <person name="Albertsen M."/>
        </authorList>
    </citation>
    <scope>NUCLEOTIDE SEQUENCE [LARGE SCALE GENOMIC DNA]</scope>
    <source>
        <strain evidence="2">Lyne_18-Q3-R50-59_MAXAC.006</strain>
    </source>
</reference>
<comment type="caution">
    <text evidence="2">The sequence shown here is derived from an EMBL/GenBank/DDBJ whole genome shotgun (WGS) entry which is preliminary data.</text>
</comment>
<sequence>MIGKLELLPFDSLSWEDFERLQWRVMRDVEGLRHAQLYGDRGQAQHGLDVVALAPDGTGLALQSKRTRRFGPAELMAAVKKFRTTERPFSIDRLVIGVASTIRSTRVVEELANQRKTLQPIGLELWDAQELSYLLRDRPEIVIEFFGMPTADAFCLPFKVDTTVVPPTEVVAVREAIARTPEVATGAQELFSRAAALSDPSQALSLIEAGQARLRNAGFGPHAAQHDQDRIRLLASLDRADEAARYILDEFWAALDQGSSSTAQLTQSWLGELSKQAAGSNRVEVCQRVARVAIGLYINPLAYVPDIASLKIGDPFDQVRIALLAGETSLANDDRKWLTKAASTFTELLSTLPLDRVLHTRLRLLLAETTEDWSELLSDARKLQLGHDLLGLVTARYARHCALHEKFEEADLAWDEASGSASLAQQWGEASTWIFSRRAFRARWNPYTSNDLLPLQTAIRGMGTSSSLLPTANGAYEDALASLSAGKLRSAAVSAQRALRDAVAVSDWAGEDRARRALAEILTKSDEPAMAARHLVRAGAIKAIEALGKSLPFEFIDIRDDLDAPNYWTVGTSYRLLAVQADLMPNDLVKTVSEHLVDELAAAETGSRPDLRSFATSRYNNAVKALAGIADRLDLTSANDVLSHFERQPALEKDYHRYHDEDEAEVVAKIVATHASLAERGIPHLVALLNHSQRARNSTAFDAIEQHRLLTRAALVPLANAGSLWAREMLSVDDPTLLNDTDAVGALTRLTTPLKHAVGVYSRGTNAIGDSFLVRHLSPTAIDPALAELLARADDPHVSSSDRGQYLIAAANLSPHIDQAKRKDYFAAAVRLATSPTPSEHDNFNEQFTHKLGGFRMSGTPRESRGQALVLAASLAVDAPQREHVRRLAYSLLGEESDYWPTRTLQQLGDTVKDDLAFLASQGWAIRCLAATLWAGHGEPAHLGNRLAADPDVRVRRALASALNGAADSAYSAVREQLEGDPAHSVRSALSGYPVQPGADAMAT</sequence>
<gene>
    <name evidence="2" type="ORF">IPN02_08455</name>
</gene>
<accession>A0A936NAW0</accession>
<proteinExistence type="predicted"/>
<name>A0A936NAW0_9ACTN</name>
<evidence type="ECO:0000313" key="2">
    <source>
        <dbReference type="EMBL" id="MBK9296853.1"/>
    </source>
</evidence>
<dbReference type="Proteomes" id="UP000727993">
    <property type="component" value="Unassembled WGS sequence"/>
</dbReference>
<feature type="region of interest" description="Disordered" evidence="1">
    <location>
        <begin position="985"/>
        <end position="1004"/>
    </location>
</feature>
<evidence type="ECO:0008006" key="4">
    <source>
        <dbReference type="Google" id="ProtNLM"/>
    </source>
</evidence>
<evidence type="ECO:0000313" key="3">
    <source>
        <dbReference type="Proteomes" id="UP000727993"/>
    </source>
</evidence>
<organism evidence="2 3">
    <name type="scientific">Candidatus Neomicrothrix subdominans</name>
    <dbReference type="NCBI Taxonomy" id="2954438"/>
    <lineage>
        <taxon>Bacteria</taxon>
        <taxon>Bacillati</taxon>
        <taxon>Actinomycetota</taxon>
        <taxon>Acidimicrobiia</taxon>
        <taxon>Acidimicrobiales</taxon>
        <taxon>Microthrixaceae</taxon>
        <taxon>Candidatus Neomicrothrix</taxon>
    </lineage>
</organism>
<dbReference type="AlphaFoldDB" id="A0A936NAW0"/>